<sequence length="769" mass="83884">MRLSVLLKLALTSLVQAKYWMEDIGHHGISPYHNSGVDFPVFRNVKDFGAVGDGVTDDTGAINAAVAAADRCQPGICKGSVSSPATVYFPGGTYLISTSIINLYYTQLIGDPNDKPIIKATPDFDEFGFGLIDANPYQAGGTLAWNSTNTFFRQIRNLILDTTQIPPDQRAVGIHWPSSQATSITNCIFRLSSAPGNSHIGLFIEEGSGGLLNDLTFIGGGPAAVLGNQQYTARNLAFYNADVAISIPWNWGWTFKSIHIQDCRVGIEMDREKAATGSVTLLDSTFINTETAINTTRSMAATFGTNGTLAMEHVWFEGVSAIVTGPDGVVLQQSNVVNEPGSLFIMGHVADQHGMVSQTGYYDSSAAPRSGHLLDNDKYYERSKPLYEYYSASQVVSARDFGAKGDSNTDDTEALNNCFAAAAEKKLIAFLDAGIYLVSDTVHIPAESRIVGEALSSIIMGYGRNFQSKFSPRAIVQVGLPGDVGRIEWSDTLVSTQGPCEGAILIEYNIFSPEEPSGMWDIHTRIGGFPGTQLQLNDCPAIPGDQAVNDNCIAAFMSVHITASAGGLFMENCWLWVADHDLEDPQYSRISIYAGRGMLVESQSGRVWLSATGSEHHVLYQYQLLNTRDIYMGHVQTESPYFQPEPLARYPFPVEKHISDPDFWTDCWNIPSIEPCESSWAMRIINSTGVVAYGAGLYSFFDSYDFMCSRGNSTRNCQERVLSVNNSKVKFLGLSTVASRVMVHQDGADLVLAKNNNSTFADTLALYHT</sequence>
<keyword evidence="2" id="KW-1185">Reference proteome</keyword>
<evidence type="ECO:0000313" key="1">
    <source>
        <dbReference type="EMBL" id="KAI9904206.1"/>
    </source>
</evidence>
<comment type="caution">
    <text evidence="1">The sequence shown here is derived from an EMBL/GenBank/DDBJ whole genome shotgun (WGS) entry which is preliminary data.</text>
</comment>
<protein>
    <submittedName>
        <fullName evidence="1">Uncharacterized protein</fullName>
    </submittedName>
</protein>
<name>A0ACC0VE95_9HYPO</name>
<evidence type="ECO:0000313" key="2">
    <source>
        <dbReference type="Proteomes" id="UP001163324"/>
    </source>
</evidence>
<reference evidence="1" key="1">
    <citation type="submission" date="2022-10" db="EMBL/GenBank/DDBJ databases">
        <title>Complete Genome of Trichothecium roseum strain YXFP-22015, a Plant Pathogen Isolated from Citrus.</title>
        <authorList>
            <person name="Wang Y."/>
            <person name="Zhu L."/>
        </authorList>
    </citation>
    <scope>NUCLEOTIDE SEQUENCE</scope>
    <source>
        <strain evidence="1">YXFP-22015</strain>
    </source>
</reference>
<dbReference type="EMBL" id="CM047940">
    <property type="protein sequence ID" value="KAI9904206.1"/>
    <property type="molecule type" value="Genomic_DNA"/>
</dbReference>
<proteinExistence type="predicted"/>
<gene>
    <name evidence="1" type="ORF">N3K66_000735</name>
</gene>
<organism evidence="1 2">
    <name type="scientific">Trichothecium roseum</name>
    <dbReference type="NCBI Taxonomy" id="47278"/>
    <lineage>
        <taxon>Eukaryota</taxon>
        <taxon>Fungi</taxon>
        <taxon>Dikarya</taxon>
        <taxon>Ascomycota</taxon>
        <taxon>Pezizomycotina</taxon>
        <taxon>Sordariomycetes</taxon>
        <taxon>Hypocreomycetidae</taxon>
        <taxon>Hypocreales</taxon>
        <taxon>Hypocreales incertae sedis</taxon>
        <taxon>Trichothecium</taxon>
    </lineage>
</organism>
<accession>A0ACC0VE95</accession>
<dbReference type="Proteomes" id="UP001163324">
    <property type="component" value="Chromosome 1"/>
</dbReference>